<dbReference type="Pfam" id="PF08569">
    <property type="entry name" value="Mo25"/>
    <property type="match status" value="1"/>
</dbReference>
<dbReference type="InterPro" id="IPR013878">
    <property type="entry name" value="Mo25"/>
</dbReference>
<feature type="compositionally biased region" description="Low complexity" evidence="2">
    <location>
        <begin position="106"/>
        <end position="121"/>
    </location>
</feature>
<dbReference type="GO" id="GO:0035556">
    <property type="term" value="P:intracellular signal transduction"/>
    <property type="evidence" value="ECO:0007669"/>
    <property type="project" value="TreeGrafter"/>
</dbReference>
<feature type="region of interest" description="Disordered" evidence="2">
    <location>
        <begin position="106"/>
        <end position="219"/>
    </location>
</feature>
<sequence>MAHIINHRANYTFMTEYVDSSENLKLAMVLLRDKSKNIQYEAFNIFKVFVANPKKSKPVADILIKNKAKLLNYLNSFQTDRNEDDTFQDEKAFIITKISNLPSQVTPSASASAVVSRRTSPTPAGSFSNPDSKGSSVNDSRQPSPTAAAQSQELKLPSTQSQTHMQLPHQPQHFQPQPLSQAPASLNPPAQHTKPPVVPGYPSSQNDGGPLPNHGLERR</sequence>
<dbReference type="GO" id="GO:0043539">
    <property type="term" value="F:protein serine/threonine kinase activator activity"/>
    <property type="evidence" value="ECO:0007669"/>
    <property type="project" value="TreeGrafter"/>
</dbReference>
<evidence type="ECO:0000256" key="1">
    <source>
        <dbReference type="ARBA" id="ARBA00011012"/>
    </source>
</evidence>
<evidence type="ECO:0000313" key="4">
    <source>
        <dbReference type="Proteomes" id="UP000189580"/>
    </source>
</evidence>
<evidence type="ECO:0000256" key="2">
    <source>
        <dbReference type="SAM" id="MobiDB-lite"/>
    </source>
</evidence>
<dbReference type="InterPro" id="IPR016024">
    <property type="entry name" value="ARM-type_fold"/>
</dbReference>
<keyword evidence="4" id="KW-1185">Reference proteome</keyword>
<organism evidence="3 4">
    <name type="scientific">Sugiyamaella lignohabitans</name>
    <dbReference type="NCBI Taxonomy" id="796027"/>
    <lineage>
        <taxon>Eukaryota</taxon>
        <taxon>Fungi</taxon>
        <taxon>Dikarya</taxon>
        <taxon>Ascomycota</taxon>
        <taxon>Saccharomycotina</taxon>
        <taxon>Dipodascomycetes</taxon>
        <taxon>Dipodascales</taxon>
        <taxon>Trichomonascaceae</taxon>
        <taxon>Sugiyamaella</taxon>
    </lineage>
</organism>
<proteinExistence type="inferred from homology"/>
<feature type="compositionally biased region" description="Low complexity" evidence="2">
    <location>
        <begin position="166"/>
        <end position="181"/>
    </location>
</feature>
<dbReference type="PANTHER" id="PTHR10182:SF3">
    <property type="entry name" value="PROTEIN MO25"/>
    <property type="match status" value="1"/>
</dbReference>
<dbReference type="InterPro" id="IPR011989">
    <property type="entry name" value="ARM-like"/>
</dbReference>
<accession>A0A161HND3</accession>
<name>A0A161HND3_9ASCO</name>
<dbReference type="AlphaFoldDB" id="A0A161HND3"/>
<dbReference type="Proteomes" id="UP000189580">
    <property type="component" value="Chromosome b"/>
</dbReference>
<dbReference type="RefSeq" id="XP_018738114.1">
    <property type="nucleotide sequence ID" value="XM_018880280.1"/>
</dbReference>
<reference evidence="3 4" key="1">
    <citation type="submission" date="2016-02" db="EMBL/GenBank/DDBJ databases">
        <title>Complete genome sequence and transcriptome regulation of the pentose utilising yeast Sugiyamaella lignohabitans.</title>
        <authorList>
            <person name="Bellasio M."/>
            <person name="Peymann A."/>
            <person name="Valli M."/>
            <person name="Sipitzky M."/>
            <person name="Graf A."/>
            <person name="Sauer M."/>
            <person name="Marx H."/>
            <person name="Mattanovich D."/>
        </authorList>
    </citation>
    <scope>NUCLEOTIDE SEQUENCE [LARGE SCALE GENOMIC DNA]</scope>
    <source>
        <strain evidence="3 4">CBS 10342</strain>
    </source>
</reference>
<gene>
    <name evidence="3" type="primary">HYM1</name>
    <name evidence="3" type="ORF">AWJ20_3274</name>
</gene>
<dbReference type="GeneID" id="30035278"/>
<dbReference type="OrthoDB" id="609103at2759"/>
<dbReference type="PANTHER" id="PTHR10182">
    <property type="entry name" value="CALCIUM-BINDING PROTEIN 39-RELATED"/>
    <property type="match status" value="1"/>
</dbReference>
<evidence type="ECO:0000313" key="3">
    <source>
        <dbReference type="EMBL" id="ANB15637.1"/>
    </source>
</evidence>
<comment type="similarity">
    <text evidence="1">Belongs to the Mo25 family.</text>
</comment>
<dbReference type="Gene3D" id="1.25.10.10">
    <property type="entry name" value="Leucine-rich Repeat Variant"/>
    <property type="match status" value="1"/>
</dbReference>
<dbReference type="SUPFAM" id="SSF48371">
    <property type="entry name" value="ARM repeat"/>
    <property type="match status" value="1"/>
</dbReference>
<feature type="compositionally biased region" description="Polar residues" evidence="2">
    <location>
        <begin position="122"/>
        <end position="165"/>
    </location>
</feature>
<dbReference type="EMBL" id="CP014503">
    <property type="protein sequence ID" value="ANB15637.1"/>
    <property type="molecule type" value="Genomic_DNA"/>
</dbReference>
<protein>
    <submittedName>
        <fullName evidence="3">Hym1p</fullName>
    </submittedName>
</protein>
<dbReference type="KEGG" id="slb:AWJ20_3274"/>